<dbReference type="OrthoDB" id="1727884at2759"/>
<dbReference type="GO" id="GO:0006614">
    <property type="term" value="P:SRP-dependent cotranslational protein targeting to membrane"/>
    <property type="evidence" value="ECO:0007669"/>
    <property type="project" value="InterPro"/>
</dbReference>
<dbReference type="SUPFAM" id="SSF52540">
    <property type="entry name" value="P-loop containing nucleoside triphosphate hydrolases"/>
    <property type="match status" value="1"/>
</dbReference>
<gene>
    <name evidence="8" type="ORF">PPROV_001076000</name>
</gene>
<evidence type="ECO:0000256" key="4">
    <source>
        <dbReference type="ARBA" id="ARBA00023134"/>
    </source>
</evidence>
<keyword evidence="6" id="KW-0675">Receptor</keyword>
<organism evidence="8 9">
    <name type="scientific">Pycnococcus provasolii</name>
    <dbReference type="NCBI Taxonomy" id="41880"/>
    <lineage>
        <taxon>Eukaryota</taxon>
        <taxon>Viridiplantae</taxon>
        <taxon>Chlorophyta</taxon>
        <taxon>Pseudoscourfieldiophyceae</taxon>
        <taxon>Pseudoscourfieldiales</taxon>
        <taxon>Pycnococcaceae</taxon>
        <taxon>Pycnococcus</taxon>
    </lineage>
</organism>
<dbReference type="GO" id="GO:0005737">
    <property type="term" value="C:cytoplasm"/>
    <property type="evidence" value="ECO:0007669"/>
    <property type="project" value="UniProtKB-ARBA"/>
</dbReference>
<evidence type="ECO:0000256" key="3">
    <source>
        <dbReference type="ARBA" id="ARBA00022741"/>
    </source>
</evidence>
<accession>A0A830HZ11</accession>
<protein>
    <recommendedName>
        <fullName evidence="7">SRP54-type proteins GTP-binding domain-containing protein</fullName>
    </recommendedName>
</protein>
<evidence type="ECO:0000256" key="6">
    <source>
        <dbReference type="ARBA" id="ARBA00023170"/>
    </source>
</evidence>
<dbReference type="InterPro" id="IPR042101">
    <property type="entry name" value="SRP54_N_sf"/>
</dbReference>
<evidence type="ECO:0000313" key="9">
    <source>
        <dbReference type="Proteomes" id="UP000660262"/>
    </source>
</evidence>
<comment type="similarity">
    <text evidence="2">Belongs to the GTP-binding SRP family.</text>
</comment>
<evidence type="ECO:0000256" key="5">
    <source>
        <dbReference type="ARBA" id="ARBA00023136"/>
    </source>
</evidence>
<dbReference type="Pfam" id="PF00448">
    <property type="entry name" value="SRP54"/>
    <property type="match status" value="1"/>
</dbReference>
<dbReference type="InterPro" id="IPR036225">
    <property type="entry name" value="SRP/SRP_N"/>
</dbReference>
<dbReference type="InterPro" id="IPR000897">
    <property type="entry name" value="SRP54_GTPase_dom"/>
</dbReference>
<dbReference type="Pfam" id="PF02881">
    <property type="entry name" value="SRP54_N"/>
    <property type="match status" value="1"/>
</dbReference>
<dbReference type="InterPro" id="IPR027417">
    <property type="entry name" value="P-loop_NTPase"/>
</dbReference>
<dbReference type="InterPro" id="IPR003593">
    <property type="entry name" value="AAA+_ATPase"/>
</dbReference>
<dbReference type="AlphaFoldDB" id="A0A830HZ11"/>
<keyword evidence="4" id="KW-0342">GTP-binding</keyword>
<reference evidence="8" key="1">
    <citation type="submission" date="2020-10" db="EMBL/GenBank/DDBJ databases">
        <title>Unveiling of a novel bifunctional photoreceptor, Dualchrome1, isolated from a cosmopolitan green alga.</title>
        <authorList>
            <person name="Suzuki S."/>
            <person name="Kawachi M."/>
        </authorList>
    </citation>
    <scope>NUCLEOTIDE SEQUENCE</scope>
    <source>
        <strain evidence="8">NIES 2893</strain>
    </source>
</reference>
<proteinExistence type="inferred from homology"/>
<evidence type="ECO:0000259" key="7">
    <source>
        <dbReference type="PROSITE" id="PS00300"/>
    </source>
</evidence>
<dbReference type="GO" id="GO:0005525">
    <property type="term" value="F:GTP binding"/>
    <property type="evidence" value="ECO:0007669"/>
    <property type="project" value="UniProtKB-KW"/>
</dbReference>
<name>A0A830HZ11_9CHLO</name>
<keyword evidence="5" id="KW-0472">Membrane</keyword>
<dbReference type="PANTHER" id="PTHR43134:SF7">
    <property type="entry name" value="CELL DIVISION PROTEIN FTSY HOMOLOG, CHLOROPLASTIC"/>
    <property type="match status" value="1"/>
</dbReference>
<dbReference type="Proteomes" id="UP000660262">
    <property type="component" value="Unassembled WGS sequence"/>
</dbReference>
<dbReference type="SMART" id="SM00382">
    <property type="entry name" value="AAA"/>
    <property type="match status" value="1"/>
</dbReference>
<dbReference type="Gene3D" id="3.40.50.300">
    <property type="entry name" value="P-loop containing nucleotide triphosphate hydrolases"/>
    <property type="match status" value="1"/>
</dbReference>
<dbReference type="PROSITE" id="PS00300">
    <property type="entry name" value="SRP54"/>
    <property type="match status" value="1"/>
</dbReference>
<comment type="caution">
    <text evidence="8">The sequence shown here is derived from an EMBL/GenBank/DDBJ whole genome shotgun (WGS) entry which is preliminary data.</text>
</comment>
<dbReference type="SUPFAM" id="SSF47364">
    <property type="entry name" value="Domain of the SRP/SRP receptor G-proteins"/>
    <property type="match status" value="1"/>
</dbReference>
<dbReference type="FunFam" id="3.40.50.300:FF:000053">
    <property type="entry name" value="Signal recognition particle receptor FtsY"/>
    <property type="match status" value="1"/>
</dbReference>
<dbReference type="SMART" id="SM00963">
    <property type="entry name" value="SRP54_N"/>
    <property type="match status" value="1"/>
</dbReference>
<dbReference type="InterPro" id="IPR013822">
    <property type="entry name" value="Signal_recog_particl_SRP54_hlx"/>
</dbReference>
<keyword evidence="9" id="KW-1185">Reference proteome</keyword>
<dbReference type="PANTHER" id="PTHR43134">
    <property type="entry name" value="SIGNAL RECOGNITION PARTICLE RECEPTOR SUBUNIT ALPHA"/>
    <property type="match status" value="1"/>
</dbReference>
<dbReference type="GO" id="GO:0005047">
    <property type="term" value="F:signal recognition particle binding"/>
    <property type="evidence" value="ECO:0007669"/>
    <property type="project" value="TreeGrafter"/>
</dbReference>
<dbReference type="NCBIfam" id="TIGR00064">
    <property type="entry name" value="ftsY"/>
    <property type="match status" value="1"/>
</dbReference>
<evidence type="ECO:0000256" key="2">
    <source>
        <dbReference type="ARBA" id="ARBA00008531"/>
    </source>
</evidence>
<evidence type="ECO:0000256" key="1">
    <source>
        <dbReference type="ARBA" id="ARBA00004170"/>
    </source>
</evidence>
<keyword evidence="3" id="KW-0547">Nucleotide-binding</keyword>
<sequence>MAMAPSSRLGPVAQVSLHNGFRVCSLRRRRHVKTYAAKSEGMITKLARVFSEKAKSDYERVFGAMDKTRERLSVADELFTYWQLDEYEEALEELEDVLLTADFGPKTAARVCDSLRVEIKAGKVSDGSEVKALLKENIRQILTAPAGEGGSDNPLSFPDDAEVGTVLVVGVNGAGKTTTIGKLAHRLTSQGVAVALAAGDTYRAAATEQLVEWGKRTDSPVVVKRGEKEKPPALLYRALEETLAAHKNGEGTDGYADVLVCDTSGRLHTNYDLMEELGKCQSSMQKVMPGSPHETLLVLDGTTGLNMLNQAKEFASYVNLTGLILTKLDGTSRGGAVVSVVDEVGVPVRFVGVGEKLEDLQSFDADSFVDAILPAGI</sequence>
<feature type="domain" description="SRP54-type proteins GTP-binding" evidence="7">
    <location>
        <begin position="347"/>
        <end position="360"/>
    </location>
</feature>
<dbReference type="InterPro" id="IPR004390">
    <property type="entry name" value="SR_rcpt_FtsY"/>
</dbReference>
<dbReference type="GO" id="GO:0016020">
    <property type="term" value="C:membrane"/>
    <property type="evidence" value="ECO:0007669"/>
    <property type="project" value="UniProtKB-SubCell"/>
</dbReference>
<dbReference type="EMBL" id="BNJQ01000038">
    <property type="protein sequence ID" value="GHP12033.1"/>
    <property type="molecule type" value="Genomic_DNA"/>
</dbReference>
<evidence type="ECO:0000313" key="8">
    <source>
        <dbReference type="EMBL" id="GHP12033.1"/>
    </source>
</evidence>
<comment type="subcellular location">
    <subcellularLocation>
        <location evidence="1">Membrane</location>
        <topology evidence="1">Peripheral membrane protein</topology>
    </subcellularLocation>
</comment>
<dbReference type="SMART" id="SM00962">
    <property type="entry name" value="SRP54"/>
    <property type="match status" value="1"/>
</dbReference>
<dbReference type="GO" id="GO:0003924">
    <property type="term" value="F:GTPase activity"/>
    <property type="evidence" value="ECO:0007669"/>
    <property type="project" value="TreeGrafter"/>
</dbReference>
<dbReference type="Gene3D" id="1.20.120.140">
    <property type="entry name" value="Signal recognition particle SRP54, nucleotide-binding domain"/>
    <property type="match status" value="1"/>
</dbReference>